<protein>
    <recommendedName>
        <fullName evidence="6">Terpene synthase N-terminal domain-containing protein</fullName>
    </recommendedName>
</protein>
<dbReference type="GO" id="GO:0016114">
    <property type="term" value="P:terpenoid biosynthetic process"/>
    <property type="evidence" value="ECO:0007669"/>
    <property type="project" value="InterPro"/>
</dbReference>
<reference evidence="7" key="2">
    <citation type="submission" date="2023-02" db="EMBL/GenBank/DDBJ databases">
        <authorList>
            <person name="Swenson N.G."/>
            <person name="Wegrzyn J.L."/>
            <person name="Mcevoy S.L."/>
        </authorList>
    </citation>
    <scope>NUCLEOTIDE SEQUENCE</scope>
    <source>
        <strain evidence="7">91603</strain>
        <tissue evidence="7">Leaf</tissue>
    </source>
</reference>
<evidence type="ECO:0000256" key="5">
    <source>
        <dbReference type="ARBA" id="ARBA00023239"/>
    </source>
</evidence>
<evidence type="ECO:0000259" key="6">
    <source>
        <dbReference type="Pfam" id="PF01397"/>
    </source>
</evidence>
<dbReference type="PANTHER" id="PTHR31225">
    <property type="entry name" value="OS04G0344100 PROTEIN-RELATED"/>
    <property type="match status" value="1"/>
</dbReference>
<keyword evidence="8" id="KW-1185">Reference proteome</keyword>
<evidence type="ECO:0000256" key="2">
    <source>
        <dbReference type="ARBA" id="ARBA00001946"/>
    </source>
</evidence>
<accession>A0AAD5NYN9</accession>
<sequence>MRDIMMNNASKPLDQLKLIDTLLRLILAYHFNTEIKNTSFSSFQDKTCSFKSRLCDDVKAMLSLYEASYYGLEGENIMEETSKFTTGHLNNLDGDLDLILAMQVKHALGIPLH</sequence>
<dbReference type="InterPro" id="IPR050148">
    <property type="entry name" value="Terpene_synthase-like"/>
</dbReference>
<dbReference type="GO" id="GO:0010333">
    <property type="term" value="F:terpene synthase activity"/>
    <property type="evidence" value="ECO:0007669"/>
    <property type="project" value="InterPro"/>
</dbReference>
<organism evidence="7 8">
    <name type="scientific">Acer negundo</name>
    <name type="common">Box elder</name>
    <dbReference type="NCBI Taxonomy" id="4023"/>
    <lineage>
        <taxon>Eukaryota</taxon>
        <taxon>Viridiplantae</taxon>
        <taxon>Streptophyta</taxon>
        <taxon>Embryophyta</taxon>
        <taxon>Tracheophyta</taxon>
        <taxon>Spermatophyta</taxon>
        <taxon>Magnoliopsida</taxon>
        <taxon>eudicotyledons</taxon>
        <taxon>Gunneridae</taxon>
        <taxon>Pentapetalae</taxon>
        <taxon>rosids</taxon>
        <taxon>malvids</taxon>
        <taxon>Sapindales</taxon>
        <taxon>Sapindaceae</taxon>
        <taxon>Hippocastanoideae</taxon>
        <taxon>Acereae</taxon>
        <taxon>Acer</taxon>
    </lineage>
</organism>
<comment type="cofactor">
    <cofactor evidence="2">
        <name>Mg(2+)</name>
        <dbReference type="ChEBI" id="CHEBI:18420"/>
    </cofactor>
</comment>
<comment type="caution">
    <text evidence="7">The sequence shown here is derived from an EMBL/GenBank/DDBJ whole genome shotgun (WGS) entry which is preliminary data.</text>
</comment>
<evidence type="ECO:0000313" key="7">
    <source>
        <dbReference type="EMBL" id="KAI9187489.1"/>
    </source>
</evidence>
<keyword evidence="5" id="KW-0456">Lyase</keyword>
<dbReference type="EMBL" id="JAJSOW010000100">
    <property type="protein sequence ID" value="KAI9187489.1"/>
    <property type="molecule type" value="Genomic_DNA"/>
</dbReference>
<feature type="domain" description="Terpene synthase N-terminal" evidence="6">
    <location>
        <begin position="38"/>
        <end position="108"/>
    </location>
</feature>
<dbReference type="AlphaFoldDB" id="A0AAD5NYN9"/>
<evidence type="ECO:0000256" key="3">
    <source>
        <dbReference type="ARBA" id="ARBA00022842"/>
    </source>
</evidence>
<evidence type="ECO:0000313" key="8">
    <source>
        <dbReference type="Proteomes" id="UP001064489"/>
    </source>
</evidence>
<dbReference type="InterPro" id="IPR001906">
    <property type="entry name" value="Terpene_synth_N"/>
</dbReference>
<comment type="cofactor">
    <cofactor evidence="1">
        <name>Mn(2+)</name>
        <dbReference type="ChEBI" id="CHEBI:29035"/>
    </cofactor>
</comment>
<gene>
    <name evidence="7" type="ORF">LWI28_028765</name>
</gene>
<dbReference type="InterPro" id="IPR036965">
    <property type="entry name" value="Terpene_synth_N_sf"/>
</dbReference>
<dbReference type="Proteomes" id="UP001064489">
    <property type="component" value="Chromosome 3"/>
</dbReference>
<dbReference type="PANTHER" id="PTHR31225:SF245">
    <property type="entry name" value="(-)-ALPHA-TERPINEOL SYNTHASE-LIKE"/>
    <property type="match status" value="1"/>
</dbReference>
<dbReference type="InterPro" id="IPR008930">
    <property type="entry name" value="Terpenoid_cyclase/PrenylTrfase"/>
</dbReference>
<keyword evidence="4" id="KW-0464">Manganese</keyword>
<keyword evidence="3" id="KW-0460">Magnesium</keyword>
<dbReference type="Gene3D" id="1.50.10.130">
    <property type="entry name" value="Terpene synthase, N-terminal domain"/>
    <property type="match status" value="2"/>
</dbReference>
<evidence type="ECO:0000256" key="1">
    <source>
        <dbReference type="ARBA" id="ARBA00001936"/>
    </source>
</evidence>
<evidence type="ECO:0000256" key="4">
    <source>
        <dbReference type="ARBA" id="ARBA00023211"/>
    </source>
</evidence>
<dbReference type="Pfam" id="PF01397">
    <property type="entry name" value="Terpene_synth"/>
    <property type="match status" value="1"/>
</dbReference>
<reference evidence="7" key="1">
    <citation type="journal article" date="2022" name="Plant J.">
        <title>Strategies of tolerance reflected in two North American maple genomes.</title>
        <authorList>
            <person name="McEvoy S.L."/>
            <person name="Sezen U.U."/>
            <person name="Trouern-Trend A."/>
            <person name="McMahon S.M."/>
            <person name="Schaberg P.G."/>
            <person name="Yang J."/>
            <person name="Wegrzyn J.L."/>
            <person name="Swenson N.G."/>
        </authorList>
    </citation>
    <scope>NUCLEOTIDE SEQUENCE</scope>
    <source>
        <strain evidence="7">91603</strain>
    </source>
</reference>
<proteinExistence type="predicted"/>
<name>A0AAD5NYN9_ACENE</name>
<dbReference type="SUPFAM" id="SSF48239">
    <property type="entry name" value="Terpenoid cyclases/Protein prenyltransferases"/>
    <property type="match status" value="1"/>
</dbReference>